<accession>A0A165Q083</accession>
<dbReference type="FunFam" id="2.60.260.20:FF:000015">
    <property type="entry name" value="Heat shock protein 40"/>
    <property type="match status" value="1"/>
</dbReference>
<dbReference type="STRING" id="1314781.A0A165Q083"/>
<dbReference type="GO" id="GO:0051082">
    <property type="term" value="F:unfolded protein binding"/>
    <property type="evidence" value="ECO:0007669"/>
    <property type="project" value="InterPro"/>
</dbReference>
<dbReference type="GO" id="GO:0051087">
    <property type="term" value="F:protein-folding chaperone binding"/>
    <property type="evidence" value="ECO:0007669"/>
    <property type="project" value="TreeGrafter"/>
</dbReference>
<dbReference type="PROSITE" id="PS00636">
    <property type="entry name" value="DNAJ_1"/>
    <property type="match status" value="1"/>
</dbReference>
<dbReference type="AlphaFoldDB" id="A0A165Q083"/>
<organism evidence="4 5">
    <name type="scientific">Exidia glandulosa HHB12029</name>
    <dbReference type="NCBI Taxonomy" id="1314781"/>
    <lineage>
        <taxon>Eukaryota</taxon>
        <taxon>Fungi</taxon>
        <taxon>Dikarya</taxon>
        <taxon>Basidiomycota</taxon>
        <taxon>Agaricomycotina</taxon>
        <taxon>Agaricomycetes</taxon>
        <taxon>Auriculariales</taxon>
        <taxon>Exidiaceae</taxon>
        <taxon>Exidia</taxon>
    </lineage>
</organism>
<dbReference type="InterPro" id="IPR018253">
    <property type="entry name" value="DnaJ_domain_CS"/>
</dbReference>
<dbReference type="Gene3D" id="1.10.287.110">
    <property type="entry name" value="DnaJ domain"/>
    <property type="match status" value="1"/>
</dbReference>
<evidence type="ECO:0000313" key="5">
    <source>
        <dbReference type="Proteomes" id="UP000077266"/>
    </source>
</evidence>
<feature type="domain" description="J" evidence="3">
    <location>
        <begin position="4"/>
        <end position="69"/>
    </location>
</feature>
<dbReference type="InterPro" id="IPR002939">
    <property type="entry name" value="DnaJ_C"/>
</dbReference>
<dbReference type="EMBL" id="KV425886">
    <property type="protein sequence ID" value="KZW02905.1"/>
    <property type="molecule type" value="Genomic_DNA"/>
</dbReference>
<dbReference type="OrthoDB" id="10250354at2759"/>
<dbReference type="CDD" id="cd06257">
    <property type="entry name" value="DnaJ"/>
    <property type="match status" value="1"/>
</dbReference>
<evidence type="ECO:0000313" key="4">
    <source>
        <dbReference type="EMBL" id="KZW02905.1"/>
    </source>
</evidence>
<dbReference type="PRINTS" id="PR00625">
    <property type="entry name" value="JDOMAIN"/>
</dbReference>
<proteinExistence type="predicted"/>
<feature type="compositionally biased region" description="Gly residues" evidence="2">
    <location>
        <begin position="74"/>
        <end position="94"/>
    </location>
</feature>
<name>A0A165Q083_EXIGL</name>
<dbReference type="FunCoup" id="A0A165Q083">
    <property type="interactions" value="368"/>
</dbReference>
<dbReference type="SMART" id="SM00271">
    <property type="entry name" value="DnaJ"/>
    <property type="match status" value="1"/>
</dbReference>
<dbReference type="Pfam" id="PF01556">
    <property type="entry name" value="DnaJ_C"/>
    <property type="match status" value="1"/>
</dbReference>
<evidence type="ECO:0000256" key="1">
    <source>
        <dbReference type="ARBA" id="ARBA00023186"/>
    </source>
</evidence>
<protein>
    <submittedName>
        <fullName evidence="4">DnaJ-domain-containing protein</fullName>
    </submittedName>
</protein>
<dbReference type="InterPro" id="IPR008971">
    <property type="entry name" value="HSP40/DnaJ_pept-bd"/>
</dbReference>
<dbReference type="Gene3D" id="2.60.260.20">
    <property type="entry name" value="Urease metallochaperone UreE, N-terminal domain"/>
    <property type="match status" value="2"/>
</dbReference>
<dbReference type="Proteomes" id="UP000077266">
    <property type="component" value="Unassembled WGS sequence"/>
</dbReference>
<dbReference type="SUPFAM" id="SSF46565">
    <property type="entry name" value="Chaperone J-domain"/>
    <property type="match status" value="1"/>
</dbReference>
<evidence type="ECO:0000256" key="2">
    <source>
        <dbReference type="SAM" id="MobiDB-lite"/>
    </source>
</evidence>
<keyword evidence="1" id="KW-0143">Chaperone</keyword>
<keyword evidence="5" id="KW-1185">Reference proteome</keyword>
<dbReference type="InterPro" id="IPR051339">
    <property type="entry name" value="DnaJ_subfamily_B"/>
</dbReference>
<dbReference type="GO" id="GO:0006413">
    <property type="term" value="P:translational initiation"/>
    <property type="evidence" value="ECO:0007669"/>
    <property type="project" value="TreeGrafter"/>
</dbReference>
<feature type="region of interest" description="Disordered" evidence="2">
    <location>
        <begin position="69"/>
        <end position="94"/>
    </location>
</feature>
<dbReference type="GO" id="GO:0005829">
    <property type="term" value="C:cytosol"/>
    <property type="evidence" value="ECO:0007669"/>
    <property type="project" value="TreeGrafter"/>
</dbReference>
<dbReference type="InterPro" id="IPR036869">
    <property type="entry name" value="J_dom_sf"/>
</dbReference>
<sequence>MGKDYYKILGVDKGADDDAIKRAYKKKALQYHPDRNSGSEQASEKFKEVSEAFEVLSDKQKRTVYDQFGEEGLKGGPSPGAGPSGFGGGFPGGGASFGGFPGGTTFSFSSGGPGGSFQPSNANDIFEQFLKMGGLGGMGGMGGMGGGSPFGGARRRNTFMDEDDEMADIAGEVIRPLKLSLEELYTGTTKHIKVGRRLRTGETEDKVLDVPIHAGYKSGTKIRFPRAGNETPEGDAQDLVFVVEEKPHDVFTREGNDLVARVHIPLLDALTGAGGATRTLTALSGKKIAVKVPSAVVKPGQTTTLSGQGMPIRKGGQTGTFGDLLIKWEIDFPDRLSASQQEGLKKVLG</sequence>
<dbReference type="InParanoid" id="A0A165Q083"/>
<dbReference type="SUPFAM" id="SSF49493">
    <property type="entry name" value="HSP40/DnaJ peptide-binding domain"/>
    <property type="match status" value="2"/>
</dbReference>
<dbReference type="CDD" id="cd10747">
    <property type="entry name" value="DnaJ_C"/>
    <property type="match status" value="1"/>
</dbReference>
<reference evidence="4 5" key="1">
    <citation type="journal article" date="2016" name="Mol. Biol. Evol.">
        <title>Comparative Genomics of Early-Diverging Mushroom-Forming Fungi Provides Insights into the Origins of Lignocellulose Decay Capabilities.</title>
        <authorList>
            <person name="Nagy L.G."/>
            <person name="Riley R."/>
            <person name="Tritt A."/>
            <person name="Adam C."/>
            <person name="Daum C."/>
            <person name="Floudas D."/>
            <person name="Sun H."/>
            <person name="Yadav J.S."/>
            <person name="Pangilinan J."/>
            <person name="Larsson K.H."/>
            <person name="Matsuura K."/>
            <person name="Barry K."/>
            <person name="Labutti K."/>
            <person name="Kuo R."/>
            <person name="Ohm R.A."/>
            <person name="Bhattacharya S.S."/>
            <person name="Shirouzu T."/>
            <person name="Yoshinaga Y."/>
            <person name="Martin F.M."/>
            <person name="Grigoriev I.V."/>
            <person name="Hibbett D.S."/>
        </authorList>
    </citation>
    <scope>NUCLEOTIDE SEQUENCE [LARGE SCALE GENOMIC DNA]</scope>
    <source>
        <strain evidence="4 5">HHB12029</strain>
    </source>
</reference>
<dbReference type="PANTHER" id="PTHR24078:SF553">
    <property type="entry name" value="DNAJ HOMOLOG SUBFAMILY B MEMBER 5"/>
    <property type="match status" value="1"/>
</dbReference>
<gene>
    <name evidence="4" type="ORF">EXIGLDRAFT_664946</name>
</gene>
<dbReference type="InterPro" id="IPR001623">
    <property type="entry name" value="DnaJ_domain"/>
</dbReference>
<dbReference type="GO" id="GO:0006457">
    <property type="term" value="P:protein folding"/>
    <property type="evidence" value="ECO:0007669"/>
    <property type="project" value="InterPro"/>
</dbReference>
<dbReference type="Pfam" id="PF00226">
    <property type="entry name" value="DnaJ"/>
    <property type="match status" value="1"/>
</dbReference>
<dbReference type="PANTHER" id="PTHR24078">
    <property type="entry name" value="DNAJ HOMOLOG SUBFAMILY C MEMBER"/>
    <property type="match status" value="1"/>
</dbReference>
<dbReference type="PROSITE" id="PS50076">
    <property type="entry name" value="DNAJ_2"/>
    <property type="match status" value="1"/>
</dbReference>
<dbReference type="FunFam" id="2.60.260.20:FF:000013">
    <property type="entry name" value="DnaJ subfamily B member 11"/>
    <property type="match status" value="1"/>
</dbReference>
<evidence type="ECO:0000259" key="3">
    <source>
        <dbReference type="PROSITE" id="PS50076"/>
    </source>
</evidence>